<comment type="caution">
    <text evidence="2">The sequence shown here is derived from an EMBL/GenBank/DDBJ whole genome shotgun (WGS) entry which is preliminary data.</text>
</comment>
<organism evidence="2 3">
    <name type="scientific">Sinosporangium siamense</name>
    <dbReference type="NCBI Taxonomy" id="1367973"/>
    <lineage>
        <taxon>Bacteria</taxon>
        <taxon>Bacillati</taxon>
        <taxon>Actinomycetota</taxon>
        <taxon>Actinomycetes</taxon>
        <taxon>Streptosporangiales</taxon>
        <taxon>Streptosporangiaceae</taxon>
        <taxon>Sinosporangium</taxon>
    </lineage>
</organism>
<dbReference type="Pfam" id="PF21068">
    <property type="entry name" value="ATPgraspMvdD"/>
    <property type="match status" value="1"/>
</dbReference>
<proteinExistence type="predicted"/>
<dbReference type="AlphaFoldDB" id="A0A919RR01"/>
<dbReference type="PANTHER" id="PTHR21621:SF0">
    <property type="entry name" value="BETA-CITRYLGLUTAMATE SYNTHASE B-RELATED"/>
    <property type="match status" value="1"/>
</dbReference>
<dbReference type="InterPro" id="IPR048936">
    <property type="entry name" value="MvdD-like_ATPgrasp"/>
</dbReference>
<gene>
    <name evidence="2" type="ORF">Ssi02_73550</name>
</gene>
<keyword evidence="3" id="KW-1185">Reference proteome</keyword>
<dbReference type="GO" id="GO:0018169">
    <property type="term" value="F:ribosomal S6-glutamic acid ligase activity"/>
    <property type="evidence" value="ECO:0007669"/>
    <property type="project" value="TreeGrafter"/>
</dbReference>
<dbReference type="Proteomes" id="UP000606172">
    <property type="component" value="Unassembled WGS sequence"/>
</dbReference>
<accession>A0A919RR01</accession>
<evidence type="ECO:0000313" key="3">
    <source>
        <dbReference type="Proteomes" id="UP000606172"/>
    </source>
</evidence>
<protein>
    <submittedName>
        <fullName evidence="2">ATP-grasp ribosomal peptide maturase</fullName>
    </submittedName>
</protein>
<dbReference type="PANTHER" id="PTHR21621">
    <property type="entry name" value="RIBOSOMAL PROTEIN S6 MODIFICATION PROTEIN"/>
    <property type="match status" value="1"/>
</dbReference>
<evidence type="ECO:0000259" key="1">
    <source>
        <dbReference type="Pfam" id="PF21068"/>
    </source>
</evidence>
<name>A0A919RR01_9ACTN</name>
<dbReference type="GO" id="GO:0005737">
    <property type="term" value="C:cytoplasm"/>
    <property type="evidence" value="ECO:0007669"/>
    <property type="project" value="TreeGrafter"/>
</dbReference>
<sequence>MSVLILAGDEDDEAVRVSYALTQKGVHVWWFDTSWFPARASIEAEITGDGWQGVINTPDASIELNAVSAVYYRHSQPFSFPSKLSEQELRFATVEARFGIGGLLSSLPAYWASHPSAVADAEYRIVQMASAVRAGLHVPASLITNDPVSARRFVDNQDHGAVYKAIMHKIVSEEGRIKLIYTSTVDAVTVDDRVRVTPHLFQSNVPKVFDTRVVVTGHGVCLGVAIRTVDPVARQDWRTHYDRLTYDVVDVPQHVVDGCLRCLADLGVQIGVFDFSVDRAGDWWFLEVNPSGAWAWLAEATGLPIAEAVADLLVAGGGG</sequence>
<dbReference type="RefSeq" id="WP_204032533.1">
    <property type="nucleotide sequence ID" value="NZ_BOOW01000055.1"/>
</dbReference>
<feature type="domain" description="MvdD-like pre-ATP grasp" evidence="1">
    <location>
        <begin position="3"/>
        <end position="112"/>
    </location>
</feature>
<evidence type="ECO:0000313" key="2">
    <source>
        <dbReference type="EMBL" id="GII97124.1"/>
    </source>
</evidence>
<dbReference type="EMBL" id="BOOW01000055">
    <property type="protein sequence ID" value="GII97124.1"/>
    <property type="molecule type" value="Genomic_DNA"/>
</dbReference>
<reference evidence="2" key="1">
    <citation type="submission" date="2021-01" db="EMBL/GenBank/DDBJ databases">
        <title>Whole genome shotgun sequence of Sinosporangium siamense NBRC 109515.</title>
        <authorList>
            <person name="Komaki H."/>
            <person name="Tamura T."/>
        </authorList>
    </citation>
    <scope>NUCLEOTIDE SEQUENCE</scope>
    <source>
        <strain evidence="2">NBRC 109515</strain>
    </source>
</reference>
<dbReference type="SUPFAM" id="SSF56059">
    <property type="entry name" value="Glutathione synthetase ATP-binding domain-like"/>
    <property type="match status" value="1"/>
</dbReference>
<dbReference type="Gene3D" id="3.30.470.20">
    <property type="entry name" value="ATP-grasp fold, B domain"/>
    <property type="match status" value="1"/>
</dbReference>
<dbReference type="GO" id="GO:0009432">
    <property type="term" value="P:SOS response"/>
    <property type="evidence" value="ECO:0007669"/>
    <property type="project" value="TreeGrafter"/>
</dbReference>